<evidence type="ECO:0000313" key="4">
    <source>
        <dbReference type="Proteomes" id="UP000030151"/>
    </source>
</evidence>
<evidence type="ECO:0000313" key="3">
    <source>
        <dbReference type="EMBL" id="EXV06637.1"/>
    </source>
</evidence>
<comment type="caution">
    <text evidence="3">The sequence shown here is derived from an EMBL/GenBank/DDBJ whole genome shotgun (WGS) entry which is preliminary data.</text>
</comment>
<keyword evidence="2" id="KW-0472">Membrane</keyword>
<sequence length="322" mass="34996">MLVLGQYKIGAASIVAAGACAHARAHAPSQTANELGPPPTTPPAALTQFSGLFGRQAAPKTCGYVSGVDRLLYRSILHPSHGMRAVRFSLPNRRGDGVLKLGQAFLLDPLLCRRPMFRVHVVRLLHDRRNKTGLQYSATQHNYHLSFYKHYVGAGAKYGAAAGESHARGRDYRRRSRRSRCRKKKMMMLTLADCSAALALVGGSMSFLLRRWRQKPPIPTAQPQPSLAFAPGAEFGSGPGHGYPGSIAKPEAADMTGSNSNAGLYASSPSSPAPAPVYSPGYMDRQIVPQPPFQAQQVWYPFPAQEVPTTRAERQVQELPEI</sequence>
<dbReference type="AlphaFoldDB" id="A0A0A1V8R6"/>
<name>A0A0A1V8R6_9HYPO</name>
<dbReference type="EMBL" id="JELW01000001">
    <property type="protein sequence ID" value="EXV06637.1"/>
    <property type="molecule type" value="Genomic_DNA"/>
</dbReference>
<dbReference type="eggNOG" id="ENOG502T879">
    <property type="taxonomic scope" value="Eukaryota"/>
</dbReference>
<keyword evidence="2" id="KW-1133">Transmembrane helix</keyword>
<feature type="region of interest" description="Disordered" evidence="1">
    <location>
        <begin position="216"/>
        <end position="270"/>
    </location>
</feature>
<accession>A0A0A1V8R6</accession>
<protein>
    <submittedName>
        <fullName evidence="3">Uncharacterized protein</fullName>
    </submittedName>
</protein>
<keyword evidence="2" id="KW-0812">Transmembrane</keyword>
<dbReference type="Proteomes" id="UP000030151">
    <property type="component" value="Unassembled WGS sequence"/>
</dbReference>
<evidence type="ECO:0000256" key="1">
    <source>
        <dbReference type="SAM" id="MobiDB-lite"/>
    </source>
</evidence>
<gene>
    <name evidence="3" type="ORF">X797_001357</name>
</gene>
<evidence type="ECO:0000256" key="2">
    <source>
        <dbReference type="SAM" id="Phobius"/>
    </source>
</evidence>
<organism evidence="3 4">
    <name type="scientific">Metarhizium robertsii</name>
    <dbReference type="NCBI Taxonomy" id="568076"/>
    <lineage>
        <taxon>Eukaryota</taxon>
        <taxon>Fungi</taxon>
        <taxon>Dikarya</taxon>
        <taxon>Ascomycota</taxon>
        <taxon>Pezizomycotina</taxon>
        <taxon>Sordariomycetes</taxon>
        <taxon>Hypocreomycetidae</taxon>
        <taxon>Hypocreales</taxon>
        <taxon>Clavicipitaceae</taxon>
        <taxon>Metarhizium</taxon>
    </lineage>
</organism>
<dbReference type="HOGENOM" id="CLU_866218_0_0_1"/>
<proteinExistence type="predicted"/>
<feature type="transmembrane region" description="Helical" evidence="2">
    <location>
        <begin position="186"/>
        <end position="209"/>
    </location>
</feature>
<dbReference type="OrthoDB" id="4941331at2759"/>
<reference evidence="3 4" key="1">
    <citation type="submission" date="2014-02" db="EMBL/GenBank/DDBJ databases">
        <title>The genome sequence of the entomopathogenic fungus Metarhizium robertsii ARSEF 2575.</title>
        <authorList>
            <person name="Giuliano Garisto Donzelli B."/>
            <person name="Roe B.A."/>
            <person name="Macmil S.L."/>
            <person name="Krasnoff S.B."/>
            <person name="Gibson D.M."/>
        </authorList>
    </citation>
    <scope>NUCLEOTIDE SEQUENCE [LARGE SCALE GENOMIC DNA]</scope>
    <source>
        <strain evidence="3 4">ARSEF 2575</strain>
    </source>
</reference>